<sequence length="148" mass="15576">MAPSKEGRAELPGKAGDTQVPAASPAQINANFDYGFDYEALSGSAAPTCRTAAAEASAAAALVWAASAMKLEAKAEASAARIASDPAAKLTPVALEWQEAAAAWRAAFEQLEYARQADPQAAVMLQAEQSIRDMRSFKRQCQQWGEAS</sequence>
<feature type="region of interest" description="Disordered" evidence="1">
    <location>
        <begin position="1"/>
        <end position="22"/>
    </location>
</feature>
<gene>
    <name evidence="2" type="ORF">D9Q98_005718</name>
</gene>
<proteinExistence type="predicted"/>
<organism evidence="2 3">
    <name type="scientific">Chlorella vulgaris</name>
    <name type="common">Green alga</name>
    <dbReference type="NCBI Taxonomy" id="3077"/>
    <lineage>
        <taxon>Eukaryota</taxon>
        <taxon>Viridiplantae</taxon>
        <taxon>Chlorophyta</taxon>
        <taxon>core chlorophytes</taxon>
        <taxon>Trebouxiophyceae</taxon>
        <taxon>Chlorellales</taxon>
        <taxon>Chlorellaceae</taxon>
        <taxon>Chlorella clade</taxon>
        <taxon>Chlorella</taxon>
    </lineage>
</organism>
<reference evidence="2" key="1">
    <citation type="journal article" date="2019" name="Plant J.">
        <title>Chlorella vulgaris genome assembly and annotation reveals the molecular basis for metabolic acclimation to high light conditions.</title>
        <authorList>
            <person name="Cecchin M."/>
            <person name="Marcolungo L."/>
            <person name="Rossato M."/>
            <person name="Girolomoni L."/>
            <person name="Cosentino E."/>
            <person name="Cuine S."/>
            <person name="Li-Beisson Y."/>
            <person name="Delledonne M."/>
            <person name="Ballottari M."/>
        </authorList>
    </citation>
    <scope>NUCLEOTIDE SEQUENCE</scope>
    <source>
        <strain evidence="2">211/11P</strain>
    </source>
</reference>
<feature type="compositionally biased region" description="Basic and acidic residues" evidence="1">
    <location>
        <begin position="1"/>
        <end position="11"/>
    </location>
</feature>
<keyword evidence="3" id="KW-1185">Reference proteome</keyword>
<dbReference type="Proteomes" id="UP001055712">
    <property type="component" value="Unassembled WGS sequence"/>
</dbReference>
<reference evidence="2" key="2">
    <citation type="submission" date="2020-11" db="EMBL/GenBank/DDBJ databases">
        <authorList>
            <person name="Cecchin M."/>
            <person name="Marcolungo L."/>
            <person name="Rossato M."/>
            <person name="Girolomoni L."/>
            <person name="Cosentino E."/>
            <person name="Cuine S."/>
            <person name="Li-Beisson Y."/>
            <person name="Delledonne M."/>
            <person name="Ballottari M."/>
        </authorList>
    </citation>
    <scope>NUCLEOTIDE SEQUENCE</scope>
    <source>
        <strain evidence="2">211/11P</strain>
        <tissue evidence="2">Whole cell</tissue>
    </source>
</reference>
<evidence type="ECO:0000256" key="1">
    <source>
        <dbReference type="SAM" id="MobiDB-lite"/>
    </source>
</evidence>
<protein>
    <submittedName>
        <fullName evidence="2">Uncharacterized protein</fullName>
    </submittedName>
</protein>
<evidence type="ECO:0000313" key="3">
    <source>
        <dbReference type="Proteomes" id="UP001055712"/>
    </source>
</evidence>
<dbReference type="AlphaFoldDB" id="A0A9D4TMR7"/>
<comment type="caution">
    <text evidence="2">The sequence shown here is derived from an EMBL/GenBank/DDBJ whole genome shotgun (WGS) entry which is preliminary data.</text>
</comment>
<dbReference type="EMBL" id="SIDB01000008">
    <property type="protein sequence ID" value="KAI3429632.1"/>
    <property type="molecule type" value="Genomic_DNA"/>
</dbReference>
<name>A0A9D4TMR7_CHLVU</name>
<accession>A0A9D4TMR7</accession>
<evidence type="ECO:0000313" key="2">
    <source>
        <dbReference type="EMBL" id="KAI3429632.1"/>
    </source>
</evidence>